<feature type="domain" description="AMP-dependent synthetase/ligase" evidence="8">
    <location>
        <begin position="66"/>
        <end position="446"/>
    </location>
</feature>
<dbReference type="Gene3D" id="3.30.300.30">
    <property type="match status" value="2"/>
</dbReference>
<gene>
    <name evidence="11" type="primary">acs</name>
    <name evidence="11" type="ORF">LB452_07745</name>
</gene>
<dbReference type="PROSITE" id="PS00455">
    <property type="entry name" value="AMP_BINDING"/>
    <property type="match status" value="2"/>
</dbReference>
<dbReference type="InterPro" id="IPR045851">
    <property type="entry name" value="AMP-bd_C_sf"/>
</dbReference>
<evidence type="ECO:0000256" key="4">
    <source>
        <dbReference type="ARBA" id="ARBA00022741"/>
    </source>
</evidence>
<accession>A0ABS7XIL2</accession>
<reference evidence="12" key="1">
    <citation type="submission" date="2023-07" db="EMBL/GenBank/DDBJ databases">
        <title>Novel species isolated from saline lakes on Tibetan Plateau.</title>
        <authorList>
            <person name="Lu H."/>
        </authorList>
    </citation>
    <scope>NUCLEOTIDE SEQUENCE [LARGE SCALE GENOMIC DNA]</scope>
    <source>
        <strain evidence="12">CAK8W</strain>
    </source>
</reference>
<dbReference type="Gene3D" id="3.40.50.12780">
    <property type="entry name" value="N-terminal domain of ligase-like"/>
    <property type="match status" value="2"/>
</dbReference>
<dbReference type="Pfam" id="PF13193">
    <property type="entry name" value="AMP-binding_C"/>
    <property type="match status" value="2"/>
</dbReference>
<evidence type="ECO:0000313" key="12">
    <source>
        <dbReference type="Proteomes" id="UP001199314"/>
    </source>
</evidence>
<comment type="caution">
    <text evidence="11">The sequence shown here is derived from an EMBL/GenBank/DDBJ whole genome shotgun (WGS) entry which is preliminary data.</text>
</comment>
<dbReference type="Pfam" id="PF16177">
    <property type="entry name" value="ACAS_N"/>
    <property type="match status" value="2"/>
</dbReference>
<keyword evidence="12" id="KW-1185">Reference proteome</keyword>
<dbReference type="PANTHER" id="PTHR24095:SF14">
    <property type="entry name" value="ACETYL-COENZYME A SYNTHETASE 1"/>
    <property type="match status" value="1"/>
</dbReference>
<dbReference type="CDD" id="cd05966">
    <property type="entry name" value="ACS"/>
    <property type="match status" value="1"/>
</dbReference>
<dbReference type="InterPro" id="IPR000873">
    <property type="entry name" value="AMP-dep_synth/lig_dom"/>
</dbReference>
<keyword evidence="3 11" id="KW-0436">Ligase</keyword>
<evidence type="ECO:0000256" key="7">
    <source>
        <dbReference type="NCBIfam" id="TIGR02188"/>
    </source>
</evidence>
<feature type="domain" description="AMP-binding enzyme C-terminal" evidence="9">
    <location>
        <begin position="510"/>
        <end position="589"/>
    </location>
</feature>
<feature type="domain" description="Acetyl-coenzyme A synthetase N-terminal" evidence="10">
    <location>
        <begin position="658"/>
        <end position="714"/>
    </location>
</feature>
<dbReference type="EC" id="6.2.1.1" evidence="2 7"/>
<evidence type="ECO:0000313" key="11">
    <source>
        <dbReference type="EMBL" id="MBZ9778813.1"/>
    </source>
</evidence>
<evidence type="ECO:0000259" key="9">
    <source>
        <dbReference type="Pfam" id="PF13193"/>
    </source>
</evidence>
<dbReference type="Pfam" id="PF00501">
    <property type="entry name" value="AMP-binding"/>
    <property type="match status" value="2"/>
</dbReference>
<dbReference type="InterPro" id="IPR032387">
    <property type="entry name" value="ACAS_N"/>
</dbReference>
<evidence type="ECO:0000256" key="1">
    <source>
        <dbReference type="ARBA" id="ARBA00006432"/>
    </source>
</evidence>
<keyword evidence="4" id="KW-0547">Nucleotide-binding</keyword>
<dbReference type="SUPFAM" id="SSF56801">
    <property type="entry name" value="Acetyl-CoA synthetase-like"/>
    <property type="match status" value="2"/>
</dbReference>
<evidence type="ECO:0000256" key="5">
    <source>
        <dbReference type="ARBA" id="ARBA00022840"/>
    </source>
</evidence>
<protein>
    <recommendedName>
        <fullName evidence="2 7">Acetate--CoA ligase</fullName>
        <ecNumber evidence="2 7">6.2.1.1</ecNumber>
    </recommendedName>
</protein>
<dbReference type="InterPro" id="IPR011904">
    <property type="entry name" value="Ac_CoA_lig"/>
</dbReference>
<proteinExistence type="inferred from homology"/>
<evidence type="ECO:0000256" key="3">
    <source>
        <dbReference type="ARBA" id="ARBA00022598"/>
    </source>
</evidence>
<dbReference type="NCBIfam" id="NF001208">
    <property type="entry name" value="PRK00174.1"/>
    <property type="match status" value="2"/>
</dbReference>
<evidence type="ECO:0000259" key="8">
    <source>
        <dbReference type="Pfam" id="PF00501"/>
    </source>
</evidence>
<dbReference type="Proteomes" id="UP001199314">
    <property type="component" value="Unassembled WGS sequence"/>
</dbReference>
<dbReference type="InterPro" id="IPR020845">
    <property type="entry name" value="AMP-binding_CS"/>
</dbReference>
<evidence type="ECO:0000259" key="10">
    <source>
        <dbReference type="Pfam" id="PF16177"/>
    </source>
</evidence>
<keyword evidence="6" id="KW-0007">Acetylation</keyword>
<feature type="domain" description="AMP-dependent synthetase/ligase" evidence="8">
    <location>
        <begin position="716"/>
        <end position="1103"/>
    </location>
</feature>
<keyword evidence="5" id="KW-0067">ATP-binding</keyword>
<dbReference type="PANTHER" id="PTHR24095">
    <property type="entry name" value="ACETYL-COENZYME A SYNTHETASE"/>
    <property type="match status" value="1"/>
</dbReference>
<evidence type="ECO:0000256" key="6">
    <source>
        <dbReference type="ARBA" id="ARBA00022990"/>
    </source>
</evidence>
<dbReference type="EMBL" id="JAIQZE010000007">
    <property type="protein sequence ID" value="MBZ9778813.1"/>
    <property type="molecule type" value="Genomic_DNA"/>
</dbReference>
<name>A0ABS7XIL2_9FLAO</name>
<comment type="similarity">
    <text evidence="1">Belongs to the ATP-dependent AMP-binding enzyme family.</text>
</comment>
<organism evidence="11 12">
    <name type="scientific">Psychroflexus longus</name>
    <dbReference type="NCBI Taxonomy" id="2873596"/>
    <lineage>
        <taxon>Bacteria</taxon>
        <taxon>Pseudomonadati</taxon>
        <taxon>Bacteroidota</taxon>
        <taxon>Flavobacteriia</taxon>
        <taxon>Flavobacteriales</taxon>
        <taxon>Flavobacteriaceae</taxon>
        <taxon>Psychroflexus</taxon>
    </lineage>
</organism>
<dbReference type="InterPro" id="IPR042099">
    <property type="entry name" value="ANL_N_sf"/>
</dbReference>
<feature type="domain" description="AMP-binding enzyme C-terminal" evidence="9">
    <location>
        <begin position="1165"/>
        <end position="1244"/>
    </location>
</feature>
<sequence>MNYKEVYQKSIEKPEEFWMEESKAIKWFKAPTKALEQTAEGIYHWFPDGETNLSYLCLDKHIEDGYGDELALIYDSAVRQKQVKYTYNEVLEKVSKLAGGLKELGVEKGDRVIIYMPMISHSVFSMLACTRIGAIHSVVFGGFAPDELAMRIDDAKPKVIITATSGIEVDRLIAYKPMVDEAIEKAKHKVEKVVVFNRKLGVEFEEKSYDIDYTELLENATPAEAIAFKSKDPSYILYTSGTTGTPKGVVRDTGGYAVGLKYSMQNIYGTKPGDVFWAASDVGWVVGHSYIVYAPMIHRNTTIIYEGKPIKTPDAGAFWRVIEDHKVNVMFTAPTAFRAIKKEDPNGEFIKKHDISSMKYQFLAGERCDETTLKWAEDHLKIPVIDHWWQTESGWSIVANYMGLDPLPVKPGSAGKAVPGYDLVILSEEGEILPANTEGYICSRLPLPPGFMQTLWNNHERYKNGYLSKFPGFYFSGDGGYIDEEGYVYITGRIDDVINVSGHRLSTAALEEVVSQHPSVAECAVVGLQDELKGEIPLAIVVPKTGEEGYESYKMQTEIIQLVRDKIGAIAALKNVVIVKRLPKTRSGKTLRRTLRKLVAGQPYKLPSTIEDPMVISEIIETFSQEKIGAFSKNKDQVTQSLKALTKSYYNIDSLAKYMDVYRISQNDPENFWNTIAERNFEWKRKWDSVLKWDPEKAEVSWFEGAQLNITENAIDRHLKTRGNKTAIIWEPNNPGEKALHISYNDLSKRVNKMANVLKKNGVQKGDRVCIYLPMIPELAIATLACARIGAVHSVVFAGFSASALSSRINDSDCKMVITSDGSYRGAKSIDLKSIVNEALENTPSVECVLVAKRTFSKIEMVEGRDVWLHEELKQVEDKCEAEVMDAEDMLFILYTSGSTGTPKGMVHTTAGYMVYTAFSFKNVFQYQENDVYWCTADIGWITGHSYIVYGPLLNGATTLMFEGVPSYPDYGRFWDIVEKYKVNQFYTAPTAIRALAKQDIEFVNKYDLSSLKVLGSVGEPINEEAWNWYNENIGKKKCPIVDTWWQTETGGIMISPIPFVTPTKPTYATLPLPGIQPSLMDDKGNEIEGNSVSGKLCIKHPWPSMARTVYGNHKRYRETYYSAFENVYFTGDGALRDEVGYYRITGRVDDVIIVSGHNLGTAPIEDAINEHPAVAESAIIGFPHNVKGNALAGFVILKNEGESRDKENLSKEINQLIASKIGPIAKLDRIHFVSGLPKTRSGKIMRRIMRKISSNEGDQIGDVSTLLDPSIVEEIKEKVQPFLVENK</sequence>
<dbReference type="InterPro" id="IPR025110">
    <property type="entry name" value="AMP-bd_C"/>
</dbReference>
<dbReference type="RefSeq" id="WP_224461164.1">
    <property type="nucleotide sequence ID" value="NZ_JAIQZE010000007.1"/>
</dbReference>
<dbReference type="NCBIfam" id="TIGR02188">
    <property type="entry name" value="Ac_CoA_lig_AcsA"/>
    <property type="match status" value="1"/>
</dbReference>
<feature type="domain" description="Acetyl-coenzyme A synthetase N-terminal" evidence="10">
    <location>
        <begin position="3"/>
        <end position="57"/>
    </location>
</feature>
<dbReference type="GO" id="GO:0003987">
    <property type="term" value="F:acetate-CoA ligase activity"/>
    <property type="evidence" value="ECO:0007669"/>
    <property type="project" value="UniProtKB-EC"/>
</dbReference>
<evidence type="ECO:0000256" key="2">
    <source>
        <dbReference type="ARBA" id="ARBA00013275"/>
    </source>
</evidence>